<proteinExistence type="predicted"/>
<evidence type="ECO:0000256" key="1">
    <source>
        <dbReference type="SAM" id="MobiDB-lite"/>
    </source>
</evidence>
<dbReference type="AlphaFoldDB" id="A0AAV9VK88"/>
<dbReference type="EMBL" id="JAVHNS010000003">
    <property type="protein sequence ID" value="KAK6360175.1"/>
    <property type="molecule type" value="Genomic_DNA"/>
</dbReference>
<keyword evidence="3" id="KW-1185">Reference proteome</keyword>
<organism evidence="2 3">
    <name type="scientific">Orbilia blumenaviensis</name>
    <dbReference type="NCBI Taxonomy" id="1796055"/>
    <lineage>
        <taxon>Eukaryota</taxon>
        <taxon>Fungi</taxon>
        <taxon>Dikarya</taxon>
        <taxon>Ascomycota</taxon>
        <taxon>Pezizomycotina</taxon>
        <taxon>Orbiliomycetes</taxon>
        <taxon>Orbiliales</taxon>
        <taxon>Orbiliaceae</taxon>
        <taxon>Orbilia</taxon>
    </lineage>
</organism>
<name>A0AAV9VK88_9PEZI</name>
<dbReference type="Proteomes" id="UP001373714">
    <property type="component" value="Unassembled WGS sequence"/>
</dbReference>
<feature type="region of interest" description="Disordered" evidence="1">
    <location>
        <begin position="61"/>
        <end position="80"/>
    </location>
</feature>
<comment type="caution">
    <text evidence="2">The sequence shown here is derived from an EMBL/GenBank/DDBJ whole genome shotgun (WGS) entry which is preliminary data.</text>
</comment>
<gene>
    <name evidence="2" type="ORF">TWF730_006327</name>
</gene>
<reference evidence="2 3" key="1">
    <citation type="submission" date="2019-10" db="EMBL/GenBank/DDBJ databases">
        <authorList>
            <person name="Palmer J.M."/>
        </authorList>
    </citation>
    <scope>NUCLEOTIDE SEQUENCE [LARGE SCALE GENOMIC DNA]</scope>
    <source>
        <strain evidence="2 3">TWF730</strain>
    </source>
</reference>
<evidence type="ECO:0000313" key="2">
    <source>
        <dbReference type="EMBL" id="KAK6360175.1"/>
    </source>
</evidence>
<protein>
    <submittedName>
        <fullName evidence="2">Uncharacterized protein</fullName>
    </submittedName>
</protein>
<accession>A0AAV9VK88</accession>
<evidence type="ECO:0000313" key="3">
    <source>
        <dbReference type="Proteomes" id="UP001373714"/>
    </source>
</evidence>
<sequence length="766" mass="88501">MQFDPAEPTPLAYYQWANYSQPTQLPPSPDSLDYLPPGFYYHGLLKTIFWYMHDTETYLDDSGNPIGESEAGPSNQPMPTLVPPPDMSLRYPGSLRTFKSYPNLKEVVVNSSEFQKPSLRHIISQPRMVAKHSRCLRQFSKEQKQLQKEIESSTFSAEEYHQILQERAEDVRHPGHDILGKLKMRDRSGKTVVPSVLIREVGMAVCYHAVHRDDETISDAVAILREMPNKMRDELVRYVGKVLLTSGGNSVDLFKGAAYDDIMRSILGITAIDWEGPGVRDHVQKFKPKWPPWLRKWEIRKFCGIMWYAMKIVEKRIHPFAETIPDYAIRMGGQRTTVPNDITIISPYFSEGKDVREQLHGYINQLFDPFFWKSLGPLMWVVTPMRLVSSDLSREEQIAVQVDDLYCPKIVLIEVGQSQFAIYRFFNEKEGQQYEQFKASIGRLGTYKPSKLKEDDLVEFCRMGKTMTDSEENDVRFKANRLAGRIGNGRLSGEVRFMFACMEVGIEMAYTTRNGAWLAVAGVVDGVLKTEYPDIQEKSMPKKPDLKEEEEVAVVPVDDEKQKKDAALQRLTKGVWSYYGFRVLDVKYEKEPKMVEFLDQIVPPSGRKWNSFDLPPTWQTGHQQFPWEAGYEKYIHRAHNLRVAVMYTNTKTRVIPPLWQEVLLRKVEKDRNTVSECLYGLQGGEFGRSVKDLGDKLKRKESNWYGVSGPKRTVFGMLSWNLLLRGRKTVPVMNRMRIKEIRCLGFEGEKMWDKAWNEGLAKRVFE</sequence>